<dbReference type="OrthoDB" id="8848202at2759"/>
<keyword evidence="6" id="KW-1133">Transmembrane helix</keyword>
<dbReference type="AlphaFoldDB" id="A0A6P4Y8F8"/>
<evidence type="ECO:0000256" key="4">
    <source>
        <dbReference type="ARBA" id="ARBA00022843"/>
    </source>
</evidence>
<evidence type="ECO:0000256" key="2">
    <source>
        <dbReference type="ARBA" id="ARBA00022553"/>
    </source>
</evidence>
<dbReference type="GeneID" id="109467236"/>
<accession>A0A6P4Y8F8</accession>
<dbReference type="PANTHER" id="PTHR47691:SF3">
    <property type="entry name" value="HTH-TYPE TRANSCRIPTIONAL REGULATOR RV0890C-RELATED"/>
    <property type="match status" value="1"/>
</dbReference>
<keyword evidence="5" id="KW-0391">Immunity</keyword>
<dbReference type="PANTHER" id="PTHR47691">
    <property type="entry name" value="REGULATOR-RELATED"/>
    <property type="match status" value="1"/>
</dbReference>
<dbReference type="Proteomes" id="UP000515135">
    <property type="component" value="Unplaced"/>
</dbReference>
<reference evidence="9" key="1">
    <citation type="submission" date="2025-08" db="UniProtKB">
        <authorList>
            <consortium name="RefSeq"/>
        </authorList>
    </citation>
    <scope>IDENTIFICATION</scope>
    <source>
        <tissue evidence="9">Gonad</tissue>
    </source>
</reference>
<evidence type="ECO:0000259" key="7">
    <source>
        <dbReference type="Pfam" id="PF16739"/>
    </source>
</evidence>
<feature type="domain" description="Caspase recruitment" evidence="7">
    <location>
        <begin position="1"/>
        <end position="88"/>
    </location>
</feature>
<name>A0A6P4Y8F8_BRABE</name>
<keyword evidence="1" id="KW-1017">Isopeptide bond</keyword>
<keyword evidence="4" id="KW-0832">Ubl conjugation</keyword>
<keyword evidence="6" id="KW-0812">Transmembrane</keyword>
<keyword evidence="8" id="KW-1185">Reference proteome</keyword>
<dbReference type="GO" id="GO:0005737">
    <property type="term" value="C:cytoplasm"/>
    <property type="evidence" value="ECO:0007669"/>
    <property type="project" value="UniProtKB-ARBA"/>
</dbReference>
<evidence type="ECO:0000256" key="3">
    <source>
        <dbReference type="ARBA" id="ARBA00022588"/>
    </source>
</evidence>
<dbReference type="InterPro" id="IPR027417">
    <property type="entry name" value="P-loop_NTPase"/>
</dbReference>
<dbReference type="Gene3D" id="1.10.533.10">
    <property type="entry name" value="Death Domain, Fas"/>
    <property type="match status" value="1"/>
</dbReference>
<dbReference type="SUPFAM" id="SSF52540">
    <property type="entry name" value="P-loop containing nucleoside triphosphate hydrolases"/>
    <property type="match status" value="1"/>
</dbReference>
<keyword evidence="2" id="KW-0597">Phosphoprotein</keyword>
<feature type="transmembrane region" description="Helical" evidence="6">
    <location>
        <begin position="127"/>
        <end position="147"/>
    </location>
</feature>
<keyword evidence="3" id="KW-0399">Innate immunity</keyword>
<evidence type="ECO:0000313" key="8">
    <source>
        <dbReference type="Proteomes" id="UP000515135"/>
    </source>
</evidence>
<dbReference type="GO" id="GO:0045087">
    <property type="term" value="P:innate immune response"/>
    <property type="evidence" value="ECO:0007669"/>
    <property type="project" value="UniProtKB-KW"/>
</dbReference>
<evidence type="ECO:0000256" key="5">
    <source>
        <dbReference type="ARBA" id="ARBA00022859"/>
    </source>
</evidence>
<evidence type="ECO:0000256" key="6">
    <source>
        <dbReference type="SAM" id="Phobius"/>
    </source>
</evidence>
<organism evidence="8 9">
    <name type="scientific">Branchiostoma belcheri</name>
    <name type="common">Amphioxus</name>
    <dbReference type="NCBI Taxonomy" id="7741"/>
    <lineage>
        <taxon>Eukaryota</taxon>
        <taxon>Metazoa</taxon>
        <taxon>Chordata</taxon>
        <taxon>Cephalochordata</taxon>
        <taxon>Leptocardii</taxon>
        <taxon>Amphioxiformes</taxon>
        <taxon>Branchiostomatidae</taxon>
        <taxon>Branchiostoma</taxon>
    </lineage>
</organism>
<dbReference type="Pfam" id="PF16739">
    <property type="entry name" value="CARD_2"/>
    <property type="match status" value="1"/>
</dbReference>
<dbReference type="Gene3D" id="3.40.50.300">
    <property type="entry name" value="P-loop containing nucleotide triphosphate hydrolases"/>
    <property type="match status" value="1"/>
</dbReference>
<evidence type="ECO:0000256" key="1">
    <source>
        <dbReference type="ARBA" id="ARBA00022499"/>
    </source>
</evidence>
<dbReference type="KEGG" id="bbel:109467236"/>
<dbReference type="InterPro" id="IPR031964">
    <property type="entry name" value="CARD_dom"/>
</dbReference>
<dbReference type="InterPro" id="IPR011029">
    <property type="entry name" value="DEATH-like_dom_sf"/>
</dbReference>
<dbReference type="RefSeq" id="XP_019620738.1">
    <property type="nucleotide sequence ID" value="XM_019765179.1"/>
</dbReference>
<evidence type="ECO:0000313" key="9">
    <source>
        <dbReference type="RefSeq" id="XP_019620738.1"/>
    </source>
</evidence>
<keyword evidence="6" id="KW-0472">Membrane</keyword>
<sequence length="684" mass="77008">MDALHRQAVLDCSDDIARDMDPVLVLRYSTVAWRDGDRGFIRAKARTEGPHAGARALLDKLINLPTDGFDDFVQGLREVPYHHLVTQLLEKRERLKAAVERGEIRRRDLGWRPEDVTRWTRIRTGSLGILMTCFAICVGLYTMVHYGSKINEPTLAIFPRRLKTFVGREDVFSRIDTCLQENQTCLLKGLGGVGKTSVAIEYGHRRAERYPGGVFWVRLASKQDLCASISQYSSYISDYFQLNKDLSCKATKMYLRRYIANSQGWLMVVDEAVPETMEELESLLPHTFKATMHVLLTSNEYQRLDNEQISVVDLPPFSEAEAQAMFNITVRLSSQADRKEIKRLSRSLGHHPLALQLAFSFIAATGCSVKDYHDKYIGSSRRVDLLDKSDIQKVAKKRIRQTLDPHIHTLDQLSPSIAKLLNMTAFMGPDCIPCPRPDSPGFGKLFPTSGPLDKLDVLEMVAILETLSLATDCSAFDPCAFSVNRIVQEVVVAQMNESMRVAHLENALNYSTLLLRRSDAASGAQAEILMSHVHHLAVKIEKYQTNVSISSSSTFLNKSAEFFCRRGACEEAYIFIQAQILLLSRHKSIQDLSCHLRDHVYFLNNTLLPCLYKSDAPTTLLIDIADNLYLQANKLEHLHPSPNPADSCHLDEVLTAVEDMFLSIYSRILQDGNSNTCNHGLVVS</sequence>
<gene>
    <name evidence="9" type="primary">LOC109467236</name>
</gene>
<protein>
    <submittedName>
        <fullName evidence="9">Uncharacterized protein LOC109467236</fullName>
    </submittedName>
</protein>
<proteinExistence type="predicted"/>